<evidence type="ECO:0000256" key="1">
    <source>
        <dbReference type="SAM" id="Phobius"/>
    </source>
</evidence>
<dbReference type="EMBL" id="CP036434">
    <property type="protein sequence ID" value="QDV08782.1"/>
    <property type="molecule type" value="Genomic_DNA"/>
</dbReference>
<evidence type="ECO:0000259" key="2">
    <source>
        <dbReference type="Pfam" id="PF20382"/>
    </source>
</evidence>
<dbReference type="OrthoDB" id="281398at2"/>
<keyword evidence="1" id="KW-1133">Transmembrane helix</keyword>
<dbReference type="Pfam" id="PF20382">
    <property type="entry name" value="DUF6677"/>
    <property type="match status" value="2"/>
</dbReference>
<name>A0A518EXF9_9BACT</name>
<dbReference type="RefSeq" id="WP_145202041.1">
    <property type="nucleotide sequence ID" value="NZ_CP036434.1"/>
</dbReference>
<feature type="domain" description="DUF6677" evidence="2">
    <location>
        <begin position="152"/>
        <end position="263"/>
    </location>
</feature>
<reference evidence="3 4" key="1">
    <citation type="submission" date="2019-02" db="EMBL/GenBank/DDBJ databases">
        <title>Deep-cultivation of Planctomycetes and their phenomic and genomic characterization uncovers novel biology.</title>
        <authorList>
            <person name="Wiegand S."/>
            <person name="Jogler M."/>
            <person name="Boedeker C."/>
            <person name="Pinto D."/>
            <person name="Vollmers J."/>
            <person name="Rivas-Marin E."/>
            <person name="Kohn T."/>
            <person name="Peeters S.H."/>
            <person name="Heuer A."/>
            <person name="Rast P."/>
            <person name="Oberbeckmann S."/>
            <person name="Bunk B."/>
            <person name="Jeske O."/>
            <person name="Meyerdierks A."/>
            <person name="Storesund J.E."/>
            <person name="Kallscheuer N."/>
            <person name="Luecker S."/>
            <person name="Lage O.M."/>
            <person name="Pohl T."/>
            <person name="Merkel B.J."/>
            <person name="Hornburger P."/>
            <person name="Mueller R.-W."/>
            <person name="Bruemmer F."/>
            <person name="Labrenz M."/>
            <person name="Spormann A.M."/>
            <person name="Op den Camp H."/>
            <person name="Overmann J."/>
            <person name="Amann R."/>
            <person name="Jetten M.S.M."/>
            <person name="Mascher T."/>
            <person name="Medema M.H."/>
            <person name="Devos D.P."/>
            <person name="Kaster A.-K."/>
            <person name="Ovreas L."/>
            <person name="Rohde M."/>
            <person name="Galperin M.Y."/>
            <person name="Jogler C."/>
        </authorList>
    </citation>
    <scope>NUCLEOTIDE SEQUENCE [LARGE SCALE GENOMIC DNA]</scope>
    <source>
        <strain evidence="3 4">Poly30</strain>
    </source>
</reference>
<dbReference type="AlphaFoldDB" id="A0A518EXF9"/>
<keyword evidence="1" id="KW-0812">Transmembrane</keyword>
<keyword evidence="4" id="KW-1185">Reference proteome</keyword>
<evidence type="ECO:0000313" key="3">
    <source>
        <dbReference type="EMBL" id="QDV08782.1"/>
    </source>
</evidence>
<organism evidence="3 4">
    <name type="scientific">Saltatorellus ferox</name>
    <dbReference type="NCBI Taxonomy" id="2528018"/>
    <lineage>
        <taxon>Bacteria</taxon>
        <taxon>Pseudomonadati</taxon>
        <taxon>Planctomycetota</taxon>
        <taxon>Planctomycetia</taxon>
        <taxon>Planctomycetia incertae sedis</taxon>
        <taxon>Saltatorellus</taxon>
    </lineage>
</organism>
<accession>A0A518EXF9</accession>
<feature type="domain" description="DUF6677" evidence="2">
    <location>
        <begin position="19"/>
        <end position="132"/>
    </location>
</feature>
<evidence type="ECO:0000313" key="4">
    <source>
        <dbReference type="Proteomes" id="UP000320390"/>
    </source>
</evidence>
<keyword evidence="1" id="KW-0472">Membrane</keyword>
<feature type="transmembrane region" description="Helical" evidence="1">
    <location>
        <begin position="105"/>
        <end position="127"/>
    </location>
</feature>
<gene>
    <name evidence="3" type="ORF">Poly30_43370</name>
</gene>
<dbReference type="Proteomes" id="UP000320390">
    <property type="component" value="Chromosome"/>
</dbReference>
<sequence length="289" mass="30351">MSSPNSPSSTSQEGPNPTVAAFLNWFIPGAGHFYLGKVRTAIIAFVLIEGLYLAGVLLSKGMFLQILPPEMRGRFAAALTPEAGNLGALLLHVRQYGFGGALPEAFPSTLHIGMILTASAGIANLILCSRVHYDARVAATGDADHEATHPGVATLVGWLLPGAGHVLQGRKARGILAFVLVVALFGIGCYLAGGTNLDRTRHFYYWAGQSLLGPIAFAVEMVHGHPMMTRNVEYADAGVVLASVAGILNVLLMLDVYGYSEAKRLGRPLATEAVADPATESGPFDASLG</sequence>
<feature type="transmembrane region" description="Helical" evidence="1">
    <location>
        <begin position="175"/>
        <end position="197"/>
    </location>
</feature>
<protein>
    <submittedName>
        <fullName evidence="3">TM2 domain protein</fullName>
    </submittedName>
</protein>
<feature type="transmembrane region" description="Helical" evidence="1">
    <location>
        <begin position="203"/>
        <end position="222"/>
    </location>
</feature>
<feature type="transmembrane region" description="Helical" evidence="1">
    <location>
        <begin position="234"/>
        <end position="254"/>
    </location>
</feature>
<feature type="transmembrane region" description="Helical" evidence="1">
    <location>
        <begin position="41"/>
        <end position="63"/>
    </location>
</feature>
<proteinExistence type="predicted"/>
<dbReference type="InterPro" id="IPR046499">
    <property type="entry name" value="DUF6677"/>
</dbReference>